<feature type="chain" id="PRO_5045666030" description="DUF3943 domain-containing protein" evidence="1">
    <location>
        <begin position="19"/>
        <end position="299"/>
    </location>
</feature>
<gene>
    <name evidence="3" type="ORF">SIN8267_02242</name>
</gene>
<protein>
    <recommendedName>
        <fullName evidence="2">DUF3943 domain-containing protein</fullName>
    </recommendedName>
</protein>
<keyword evidence="4" id="KW-1185">Reference proteome</keyword>
<dbReference type="EMBL" id="CAKLPX010000002">
    <property type="protein sequence ID" value="CAH0992126.1"/>
    <property type="molecule type" value="Genomic_DNA"/>
</dbReference>
<proteinExistence type="predicted"/>
<dbReference type="InterPro" id="IPR025079">
    <property type="entry name" value="DUF3943"/>
</dbReference>
<sequence>MKNTCAALLILCSQPLWAINNIDSSLMLTVENPDQRIVVAQQDASDADAVEAEQHTIEASDDVAAEMTLNISNNTSPWEVTLFDSNPKEDQERLWSQTKLVFGLALGVAGTIALLPEDVSNWASSDEGMGEKWWNNVSSGPVWDEDDLFLNYVGHPYFGGVYYITARSSGYNEWNSFVYSFLMSTFYWEYGIEAFAEVPSIQDLVVTPVGGWLYGEWAYQQKLGLEEEKMVNGELNGWQSTGLFFLDPVDAIAKGINNVAGGQVIKSGTATIMTQPAFYQPMRGEELQDYVGFAINLEM</sequence>
<dbReference type="Pfam" id="PF13084">
    <property type="entry name" value="DUF3943"/>
    <property type="match status" value="1"/>
</dbReference>
<evidence type="ECO:0000259" key="2">
    <source>
        <dbReference type="Pfam" id="PF13084"/>
    </source>
</evidence>
<reference evidence="3" key="1">
    <citation type="submission" date="2021-12" db="EMBL/GenBank/DDBJ databases">
        <authorList>
            <person name="Rodrigo-Torres L."/>
            <person name="Arahal R. D."/>
            <person name="Lucena T."/>
        </authorList>
    </citation>
    <scope>NUCLEOTIDE SEQUENCE</scope>
    <source>
        <strain evidence="3">CECT 8267</strain>
    </source>
</reference>
<name>A0ABN8EPG4_9GAMM</name>
<evidence type="ECO:0000256" key="1">
    <source>
        <dbReference type="SAM" id="SignalP"/>
    </source>
</evidence>
<evidence type="ECO:0000313" key="3">
    <source>
        <dbReference type="EMBL" id="CAH0992126.1"/>
    </source>
</evidence>
<feature type="signal peptide" evidence="1">
    <location>
        <begin position="1"/>
        <end position="18"/>
    </location>
</feature>
<evidence type="ECO:0000313" key="4">
    <source>
        <dbReference type="Proteomes" id="UP000838100"/>
    </source>
</evidence>
<dbReference type="Proteomes" id="UP000838100">
    <property type="component" value="Unassembled WGS sequence"/>
</dbReference>
<feature type="domain" description="DUF3943" evidence="2">
    <location>
        <begin position="140"/>
        <end position="249"/>
    </location>
</feature>
<comment type="caution">
    <text evidence="3">The sequence shown here is derived from an EMBL/GenBank/DDBJ whole genome shotgun (WGS) entry which is preliminary data.</text>
</comment>
<dbReference type="RefSeq" id="WP_237444820.1">
    <property type="nucleotide sequence ID" value="NZ_CAKLPX010000002.1"/>
</dbReference>
<organism evidence="3 4">
    <name type="scientific">Sinobacterium norvegicum</name>
    <dbReference type="NCBI Taxonomy" id="1641715"/>
    <lineage>
        <taxon>Bacteria</taxon>
        <taxon>Pseudomonadati</taxon>
        <taxon>Pseudomonadota</taxon>
        <taxon>Gammaproteobacteria</taxon>
        <taxon>Cellvibrionales</taxon>
        <taxon>Spongiibacteraceae</taxon>
        <taxon>Sinobacterium</taxon>
    </lineage>
</organism>
<keyword evidence="1" id="KW-0732">Signal</keyword>
<accession>A0ABN8EPG4</accession>